<proteinExistence type="predicted"/>
<dbReference type="AlphaFoldDB" id="A0AAW3U550"/>
<protein>
    <submittedName>
        <fullName evidence="1">Uncharacterized protein</fullName>
    </submittedName>
</protein>
<evidence type="ECO:0000313" key="2">
    <source>
        <dbReference type="Proteomes" id="UP000576603"/>
    </source>
</evidence>
<reference evidence="1 2" key="1">
    <citation type="submission" date="2020-08" db="EMBL/GenBank/DDBJ databases">
        <title>Studying the diversity of plant-associated saprophytic bacteria and their role in host health and plant-pathogen interactions.</title>
        <authorList>
            <person name="Potnis N."/>
        </authorList>
    </citation>
    <scope>NUCLEOTIDE SEQUENCE [LARGE SCALE GENOMIC DNA]</scope>
    <source>
        <strain evidence="1 2">CFBP 7922</strain>
    </source>
</reference>
<name>A0AAW3U550_XANEU</name>
<dbReference type="Proteomes" id="UP000576603">
    <property type="component" value="Unassembled WGS sequence"/>
</dbReference>
<sequence length="45" mass="4998">MHLAFNAGLHVWRPGLTALAARTHHPNVSVPFIIAQWPGNEQKNV</sequence>
<accession>A0AAW3U550</accession>
<dbReference type="EMBL" id="JACHNL010000004">
    <property type="protein sequence ID" value="MBB4724051.1"/>
    <property type="molecule type" value="Genomic_DNA"/>
</dbReference>
<comment type="caution">
    <text evidence="1">The sequence shown here is derived from an EMBL/GenBank/DDBJ whole genome shotgun (WGS) entry which is preliminary data.</text>
</comment>
<organism evidence="1 2">
    <name type="scientific">Xanthomonas euvesicatoria</name>
    <dbReference type="NCBI Taxonomy" id="456327"/>
    <lineage>
        <taxon>Bacteria</taxon>
        <taxon>Pseudomonadati</taxon>
        <taxon>Pseudomonadota</taxon>
        <taxon>Gammaproteobacteria</taxon>
        <taxon>Lysobacterales</taxon>
        <taxon>Lysobacteraceae</taxon>
        <taxon>Xanthomonas</taxon>
    </lineage>
</organism>
<evidence type="ECO:0000313" key="1">
    <source>
        <dbReference type="EMBL" id="MBB4724051.1"/>
    </source>
</evidence>
<gene>
    <name evidence="1" type="ORF">FHY32_002406</name>
</gene>